<evidence type="ECO:0000313" key="2">
    <source>
        <dbReference type="Proteomes" id="UP001055072"/>
    </source>
</evidence>
<reference evidence="1" key="1">
    <citation type="journal article" date="2021" name="Environ. Microbiol.">
        <title>Gene family expansions and transcriptome signatures uncover fungal adaptations to wood decay.</title>
        <authorList>
            <person name="Hage H."/>
            <person name="Miyauchi S."/>
            <person name="Viragh M."/>
            <person name="Drula E."/>
            <person name="Min B."/>
            <person name="Chaduli D."/>
            <person name="Navarro D."/>
            <person name="Favel A."/>
            <person name="Norest M."/>
            <person name="Lesage-Meessen L."/>
            <person name="Balint B."/>
            <person name="Merenyi Z."/>
            <person name="de Eugenio L."/>
            <person name="Morin E."/>
            <person name="Martinez A.T."/>
            <person name="Baldrian P."/>
            <person name="Stursova M."/>
            <person name="Martinez M.J."/>
            <person name="Novotny C."/>
            <person name="Magnuson J.K."/>
            <person name="Spatafora J.W."/>
            <person name="Maurice S."/>
            <person name="Pangilinan J."/>
            <person name="Andreopoulos W."/>
            <person name="LaButti K."/>
            <person name="Hundley H."/>
            <person name="Na H."/>
            <person name="Kuo A."/>
            <person name="Barry K."/>
            <person name="Lipzen A."/>
            <person name="Henrissat B."/>
            <person name="Riley R."/>
            <person name="Ahrendt S."/>
            <person name="Nagy L.G."/>
            <person name="Grigoriev I.V."/>
            <person name="Martin F."/>
            <person name="Rosso M.N."/>
        </authorList>
    </citation>
    <scope>NUCLEOTIDE SEQUENCE</scope>
    <source>
        <strain evidence="1">CBS 384.51</strain>
    </source>
</reference>
<accession>A0ACB8TXS2</accession>
<dbReference type="EMBL" id="MU274921">
    <property type="protein sequence ID" value="KAI0086852.1"/>
    <property type="molecule type" value="Genomic_DNA"/>
</dbReference>
<comment type="caution">
    <text evidence="1">The sequence shown here is derived from an EMBL/GenBank/DDBJ whole genome shotgun (WGS) entry which is preliminary data.</text>
</comment>
<keyword evidence="2" id="KW-1185">Reference proteome</keyword>
<name>A0ACB8TXS2_9APHY</name>
<protein>
    <submittedName>
        <fullName evidence="1">Uncharacterized protein</fullName>
    </submittedName>
</protein>
<proteinExistence type="predicted"/>
<dbReference type="Proteomes" id="UP001055072">
    <property type="component" value="Unassembled WGS sequence"/>
</dbReference>
<gene>
    <name evidence="1" type="ORF">BDY19DRAFT_995594</name>
</gene>
<sequence length="643" mass="69339">MAARQIIGISLHVEGNGIEPAQVLTFLKDKTPTFTIGRKSTQARHSRASTSDTALFRCPVISRRHAQISFLENGTVFVKDMNSHHGTHILKPGQTISTPVPSDIPQPVEDGDTITFGKSVGREETYVRPMVAKVRMHYSSSASPSSLSSSAFTTPLSTISGPSSAQTITRRYGLVAPTALSDSSESDDESDVEELDVRGFGAGPVPSNSHFPLFSPVPQIGMNCPSGFGGWARVFASRVYPHPPQIPQIVEQEDAVEEEERPRSNRFSPIEVLSASPSRSPSVIEINAPSQSQPQSQGLTVLVGEWLSPSSSPEPQPAQDLPSPYDGSLPSPGSGFASPIVGECDFWQYDHFISEPPQNVAGPSTSSACPGPLNNRPSDVPNEPPSALLLRPAGDAESIYSFTDFPPSEQPVVVERESSPEDMQLSDDDDDEPQIEPAQIERVDEASVEHIEEAAQPVIAPEPTPVAEPELAQEGFETSVEQLKIAIAELDERMSRESPNDDPAQDPVDAVAQPPQSEAEVQPEAQEAPAVDREVDVQSIVEVAMNELRAEREALKARFAEAEELVNHARALALVQQENQAPSLKRKHNELASDDDELCKECHHARPIKRKRSLAMRVASGVAKTTAIAAVGAVATWSALAFS</sequence>
<organism evidence="1 2">
    <name type="scientific">Irpex rosettiformis</name>
    <dbReference type="NCBI Taxonomy" id="378272"/>
    <lineage>
        <taxon>Eukaryota</taxon>
        <taxon>Fungi</taxon>
        <taxon>Dikarya</taxon>
        <taxon>Basidiomycota</taxon>
        <taxon>Agaricomycotina</taxon>
        <taxon>Agaricomycetes</taxon>
        <taxon>Polyporales</taxon>
        <taxon>Irpicaceae</taxon>
        <taxon>Irpex</taxon>
    </lineage>
</organism>
<evidence type="ECO:0000313" key="1">
    <source>
        <dbReference type="EMBL" id="KAI0086852.1"/>
    </source>
</evidence>